<accession>A0ABR3M7E3</accession>
<organism evidence="1 2">
    <name type="scientific">Cirrhinus molitorella</name>
    <name type="common">mud carp</name>
    <dbReference type="NCBI Taxonomy" id="172907"/>
    <lineage>
        <taxon>Eukaryota</taxon>
        <taxon>Metazoa</taxon>
        <taxon>Chordata</taxon>
        <taxon>Craniata</taxon>
        <taxon>Vertebrata</taxon>
        <taxon>Euteleostomi</taxon>
        <taxon>Actinopterygii</taxon>
        <taxon>Neopterygii</taxon>
        <taxon>Teleostei</taxon>
        <taxon>Ostariophysi</taxon>
        <taxon>Cypriniformes</taxon>
        <taxon>Cyprinidae</taxon>
        <taxon>Labeoninae</taxon>
        <taxon>Labeonini</taxon>
        <taxon>Cirrhinus</taxon>
    </lineage>
</organism>
<proteinExistence type="predicted"/>
<dbReference type="Proteomes" id="UP001558613">
    <property type="component" value="Unassembled WGS sequence"/>
</dbReference>
<evidence type="ECO:0000313" key="1">
    <source>
        <dbReference type="EMBL" id="KAL1260775.1"/>
    </source>
</evidence>
<comment type="caution">
    <text evidence="1">The sequence shown here is derived from an EMBL/GenBank/DDBJ whole genome shotgun (WGS) entry which is preliminary data.</text>
</comment>
<name>A0ABR3M7E3_9TELE</name>
<evidence type="ECO:0000313" key="2">
    <source>
        <dbReference type="Proteomes" id="UP001558613"/>
    </source>
</evidence>
<dbReference type="EMBL" id="JAYMGO010000015">
    <property type="protein sequence ID" value="KAL1260775.1"/>
    <property type="molecule type" value="Genomic_DNA"/>
</dbReference>
<protein>
    <submittedName>
        <fullName evidence="1">Uncharacterized protein</fullName>
    </submittedName>
</protein>
<reference evidence="1 2" key="1">
    <citation type="submission" date="2023-09" db="EMBL/GenBank/DDBJ databases">
        <authorList>
            <person name="Wang M."/>
        </authorList>
    </citation>
    <scope>NUCLEOTIDE SEQUENCE [LARGE SCALE GENOMIC DNA]</scope>
    <source>
        <strain evidence="1">GT-2023</strain>
        <tissue evidence="1">Liver</tissue>
    </source>
</reference>
<keyword evidence="2" id="KW-1185">Reference proteome</keyword>
<gene>
    <name evidence="1" type="ORF">QQF64_008602</name>
</gene>
<sequence>MGFYSVTIPINVKALVSAAVVFNAGSRCRRFFSLNNKQHEANLPPLSLYIYNSARLFTFSCAHLEDRANRNNTVPCQKTGYLTTGAVINPFWMYRSHSVSVWKNRLLVKTLELL</sequence>